<sequence>MMSSIAEPNVVPLCDVLLVLLIIFMVITPMVQKGVDVKLPDTSTEQSSTPVGVIVMTLHNNMKVDINQRYMEFDLVQNELRTIYAPRQDKTIFIRADARIPYSKVIELMDIARGAGVEVLGIIPEYFTEEEETENL</sequence>
<evidence type="ECO:0000313" key="7">
    <source>
        <dbReference type="EMBL" id="KKN11841.1"/>
    </source>
</evidence>
<dbReference type="GO" id="GO:0022857">
    <property type="term" value="F:transmembrane transporter activity"/>
    <property type="evidence" value="ECO:0007669"/>
    <property type="project" value="InterPro"/>
</dbReference>
<accession>A0A0F9QF68</accession>
<dbReference type="Gene3D" id="3.30.420.270">
    <property type="match status" value="1"/>
</dbReference>
<name>A0A0F9QF68_9ZZZZ</name>
<proteinExistence type="predicted"/>
<dbReference type="Pfam" id="PF02472">
    <property type="entry name" value="ExbD"/>
    <property type="match status" value="1"/>
</dbReference>
<keyword evidence="4 6" id="KW-1133">Transmembrane helix</keyword>
<organism evidence="7">
    <name type="scientific">marine sediment metagenome</name>
    <dbReference type="NCBI Taxonomy" id="412755"/>
    <lineage>
        <taxon>unclassified sequences</taxon>
        <taxon>metagenomes</taxon>
        <taxon>ecological metagenomes</taxon>
    </lineage>
</organism>
<evidence type="ECO:0008006" key="8">
    <source>
        <dbReference type="Google" id="ProtNLM"/>
    </source>
</evidence>
<feature type="transmembrane region" description="Helical" evidence="6">
    <location>
        <begin position="12"/>
        <end position="31"/>
    </location>
</feature>
<keyword evidence="3 6" id="KW-0812">Transmembrane</keyword>
<dbReference type="InterPro" id="IPR003400">
    <property type="entry name" value="ExbD"/>
</dbReference>
<comment type="subcellular location">
    <subcellularLocation>
        <location evidence="1">Cell membrane</location>
        <topology evidence="1">Single-pass membrane protein</topology>
    </subcellularLocation>
</comment>
<reference evidence="7" key="1">
    <citation type="journal article" date="2015" name="Nature">
        <title>Complex archaea that bridge the gap between prokaryotes and eukaryotes.</title>
        <authorList>
            <person name="Spang A."/>
            <person name="Saw J.H."/>
            <person name="Jorgensen S.L."/>
            <person name="Zaremba-Niedzwiedzka K."/>
            <person name="Martijn J."/>
            <person name="Lind A.E."/>
            <person name="van Eijk R."/>
            <person name="Schleper C."/>
            <person name="Guy L."/>
            <person name="Ettema T.J."/>
        </authorList>
    </citation>
    <scope>NUCLEOTIDE SEQUENCE</scope>
</reference>
<keyword evidence="5 6" id="KW-0472">Membrane</keyword>
<dbReference type="GO" id="GO:0005886">
    <property type="term" value="C:plasma membrane"/>
    <property type="evidence" value="ECO:0007669"/>
    <property type="project" value="UniProtKB-SubCell"/>
</dbReference>
<evidence type="ECO:0000256" key="2">
    <source>
        <dbReference type="ARBA" id="ARBA00022475"/>
    </source>
</evidence>
<gene>
    <name evidence="7" type="ORF">LCGC14_1022490</name>
</gene>
<protein>
    <recommendedName>
        <fullName evidence="8">Biopolymer transport protein ExbD/TolR</fullName>
    </recommendedName>
</protein>
<keyword evidence="2" id="KW-1003">Cell membrane</keyword>
<evidence type="ECO:0000256" key="5">
    <source>
        <dbReference type="ARBA" id="ARBA00023136"/>
    </source>
</evidence>
<dbReference type="EMBL" id="LAZR01004095">
    <property type="protein sequence ID" value="KKN11841.1"/>
    <property type="molecule type" value="Genomic_DNA"/>
</dbReference>
<evidence type="ECO:0000256" key="6">
    <source>
        <dbReference type="SAM" id="Phobius"/>
    </source>
</evidence>
<evidence type="ECO:0000256" key="4">
    <source>
        <dbReference type="ARBA" id="ARBA00022989"/>
    </source>
</evidence>
<dbReference type="PANTHER" id="PTHR30558:SF7">
    <property type="entry name" value="TOL-PAL SYSTEM PROTEIN TOLR"/>
    <property type="match status" value="1"/>
</dbReference>
<dbReference type="AlphaFoldDB" id="A0A0F9QF68"/>
<evidence type="ECO:0000256" key="1">
    <source>
        <dbReference type="ARBA" id="ARBA00004162"/>
    </source>
</evidence>
<comment type="caution">
    <text evidence="7">The sequence shown here is derived from an EMBL/GenBank/DDBJ whole genome shotgun (WGS) entry which is preliminary data.</text>
</comment>
<dbReference type="PANTHER" id="PTHR30558">
    <property type="entry name" value="EXBD MEMBRANE COMPONENT OF PMF-DRIVEN MACROMOLECULE IMPORT SYSTEM"/>
    <property type="match status" value="1"/>
</dbReference>
<evidence type="ECO:0000256" key="3">
    <source>
        <dbReference type="ARBA" id="ARBA00022692"/>
    </source>
</evidence>